<reference evidence="2" key="1">
    <citation type="journal article" date="2022" name="Nat. Commun.">
        <title>Chromosome evolution and the genetic basis of agronomically important traits in greater yam.</title>
        <authorList>
            <person name="Bredeson J.V."/>
            <person name="Lyons J.B."/>
            <person name="Oniyinde I.O."/>
            <person name="Okereke N.R."/>
            <person name="Kolade O."/>
            <person name="Nnabue I."/>
            <person name="Nwadili C.O."/>
            <person name="Hribova E."/>
            <person name="Parker M."/>
            <person name="Nwogha J."/>
            <person name="Shu S."/>
            <person name="Carlson J."/>
            <person name="Kariba R."/>
            <person name="Muthemba S."/>
            <person name="Knop K."/>
            <person name="Barton G.J."/>
            <person name="Sherwood A.V."/>
            <person name="Lopez-Montes A."/>
            <person name="Asiedu R."/>
            <person name="Jamnadass R."/>
            <person name="Muchugi A."/>
            <person name="Goodstein D."/>
            <person name="Egesi C.N."/>
            <person name="Featherston J."/>
            <person name="Asfaw A."/>
            <person name="Simpson G.G."/>
            <person name="Dolezel J."/>
            <person name="Hendre P.S."/>
            <person name="Van Deynze A."/>
            <person name="Kumar P.L."/>
            <person name="Obidiegwu J.E."/>
            <person name="Bhattacharjee R."/>
            <person name="Rokhsar D.S."/>
        </authorList>
    </citation>
    <scope>NUCLEOTIDE SEQUENCE [LARGE SCALE GENOMIC DNA]</scope>
    <source>
        <strain evidence="2">cv. TDa95/00328</strain>
    </source>
</reference>
<sequence>MHEVMPRKTTIDLVLEFVTDGELFDKIASLGKVREVEDKNYLQRLINIVDYCHSRGVFRRGLKPENLLLDSSDILKVSDFGLSALP</sequence>
<evidence type="ECO:0000313" key="2">
    <source>
        <dbReference type="Proteomes" id="UP000827976"/>
    </source>
</evidence>
<proteinExistence type="predicted"/>
<dbReference type="EMBL" id="CM037025">
    <property type="protein sequence ID" value="KAH7661180.1"/>
    <property type="molecule type" value="Genomic_DNA"/>
</dbReference>
<dbReference type="EC" id="2.7.11.1" evidence="1"/>
<keyword evidence="1" id="KW-0723">Serine/threonine-protein kinase</keyword>
<gene>
    <name evidence="1" type="ORF">IHE45_15G046300</name>
</gene>
<dbReference type="Proteomes" id="UP000827976">
    <property type="component" value="Chromosome 15"/>
</dbReference>
<comment type="caution">
    <text evidence="1">The sequence shown here is derived from an EMBL/GenBank/DDBJ whole genome shotgun (WGS) entry which is preliminary data.</text>
</comment>
<keyword evidence="2" id="KW-1185">Reference proteome</keyword>
<accession>A0ACB7UL77</accession>
<keyword evidence="1" id="KW-0418">Kinase</keyword>
<name>A0ACB7UL77_DIOAL</name>
<keyword evidence="1" id="KW-0808">Transferase</keyword>
<evidence type="ECO:0000313" key="1">
    <source>
        <dbReference type="EMBL" id="KAH7661180.1"/>
    </source>
</evidence>
<protein>
    <submittedName>
        <fullName evidence="1">Non-specific serine/threonine protein kinase protein</fullName>
        <ecNumber evidence="1">2.7.11.1</ecNumber>
    </submittedName>
</protein>
<organism evidence="1 2">
    <name type="scientific">Dioscorea alata</name>
    <name type="common">Purple yam</name>
    <dbReference type="NCBI Taxonomy" id="55571"/>
    <lineage>
        <taxon>Eukaryota</taxon>
        <taxon>Viridiplantae</taxon>
        <taxon>Streptophyta</taxon>
        <taxon>Embryophyta</taxon>
        <taxon>Tracheophyta</taxon>
        <taxon>Spermatophyta</taxon>
        <taxon>Magnoliopsida</taxon>
        <taxon>Liliopsida</taxon>
        <taxon>Dioscoreales</taxon>
        <taxon>Dioscoreaceae</taxon>
        <taxon>Dioscorea</taxon>
    </lineage>
</organism>